<dbReference type="Proteomes" id="UP000358010">
    <property type="component" value="Unassembled WGS sequence"/>
</dbReference>
<dbReference type="EMBL" id="CAADJZ010000002">
    <property type="protein sequence ID" value="VFT72086.1"/>
    <property type="molecule type" value="Genomic_DNA"/>
</dbReference>
<evidence type="ECO:0000313" key="1">
    <source>
        <dbReference type="EMBL" id="VFT72086.1"/>
    </source>
</evidence>
<evidence type="ECO:0000313" key="2">
    <source>
        <dbReference type="Proteomes" id="UP000358010"/>
    </source>
</evidence>
<proteinExistence type="predicted"/>
<dbReference type="AlphaFoldDB" id="A0A485JMU3"/>
<protein>
    <submittedName>
        <fullName evidence="1">Uncharacterized protein</fullName>
    </submittedName>
</protein>
<accession>A0A485JMU3</accession>
<organism evidence="1 2">
    <name type="scientific">Escherichia coli</name>
    <dbReference type="NCBI Taxonomy" id="562"/>
    <lineage>
        <taxon>Bacteria</taxon>
        <taxon>Pseudomonadati</taxon>
        <taxon>Pseudomonadota</taxon>
        <taxon>Gammaproteobacteria</taxon>
        <taxon>Enterobacterales</taxon>
        <taxon>Enterobacteriaceae</taxon>
        <taxon>Escherichia</taxon>
    </lineage>
</organism>
<name>A0A485JMU3_ECOLX</name>
<reference evidence="1 2" key="1">
    <citation type="submission" date="2019-03" db="EMBL/GenBank/DDBJ databases">
        <authorList>
            <consortium name="Pathogen Informatics"/>
        </authorList>
    </citation>
    <scope>NUCLEOTIDE SEQUENCE [LARGE SCALE GENOMIC DNA]</scope>
    <source>
        <strain evidence="1 2">NCTC10974</strain>
    </source>
</reference>
<gene>
    <name evidence="1" type="ORF">NCTC10974_05761</name>
</gene>
<sequence>MSCFIADKTPLLIKFADECHISMSDLFFVARVFLSPADSIYADFQRVGSIANSGIVESYFSDLVFNSRFTGLVTVSELKHPETVTAVESIMSFWVPSVTVNLGSAWKTEISHAKTVFCTIRY</sequence>